<keyword evidence="2" id="KW-0472">Membrane</keyword>
<dbReference type="InterPro" id="IPR007485">
    <property type="entry name" value="LPS_assembly_LptE"/>
</dbReference>
<evidence type="ECO:0008006" key="8">
    <source>
        <dbReference type="Google" id="ProtNLM"/>
    </source>
</evidence>
<protein>
    <recommendedName>
        <fullName evidence="8">LPS-assembly lipoprotein LptE</fullName>
    </recommendedName>
</protein>
<keyword evidence="1" id="KW-0732">Signal</keyword>
<evidence type="ECO:0000256" key="2">
    <source>
        <dbReference type="ARBA" id="ARBA00023136"/>
    </source>
</evidence>
<dbReference type="PANTHER" id="PTHR38098">
    <property type="entry name" value="LPS-ASSEMBLY LIPOPROTEIN LPTE"/>
    <property type="match status" value="1"/>
</dbReference>
<organism evidence="6 7">
    <name type="scientific">Litoribrevibacter euphylliae</name>
    <dbReference type="NCBI Taxonomy" id="1834034"/>
    <lineage>
        <taxon>Bacteria</taxon>
        <taxon>Pseudomonadati</taxon>
        <taxon>Pseudomonadota</taxon>
        <taxon>Gammaproteobacteria</taxon>
        <taxon>Oceanospirillales</taxon>
        <taxon>Oceanospirillaceae</taxon>
        <taxon>Litoribrevibacter</taxon>
    </lineage>
</organism>
<keyword evidence="3" id="KW-0564">Palmitate</keyword>
<evidence type="ECO:0000256" key="3">
    <source>
        <dbReference type="ARBA" id="ARBA00023139"/>
    </source>
</evidence>
<reference evidence="7" key="1">
    <citation type="journal article" date="2019" name="Int. J. Syst. Evol. Microbiol.">
        <title>The Global Catalogue of Microorganisms (GCM) 10K type strain sequencing project: providing services to taxonomists for standard genome sequencing and annotation.</title>
        <authorList>
            <consortium name="The Broad Institute Genomics Platform"/>
            <consortium name="The Broad Institute Genome Sequencing Center for Infectious Disease"/>
            <person name="Wu L."/>
            <person name="Ma J."/>
        </authorList>
    </citation>
    <scope>NUCLEOTIDE SEQUENCE [LARGE SCALE GENOMIC DNA]</scope>
    <source>
        <strain evidence="7">KCTC 52438</strain>
    </source>
</reference>
<dbReference type="RefSeq" id="WP_386721976.1">
    <property type="nucleotide sequence ID" value="NZ_JBHRSZ010000006.1"/>
</dbReference>
<evidence type="ECO:0000313" key="7">
    <source>
        <dbReference type="Proteomes" id="UP001595476"/>
    </source>
</evidence>
<evidence type="ECO:0000256" key="1">
    <source>
        <dbReference type="ARBA" id="ARBA00022729"/>
    </source>
</evidence>
<keyword evidence="4" id="KW-0998">Cell outer membrane</keyword>
<comment type="caution">
    <text evidence="6">The sequence shown here is derived from an EMBL/GenBank/DDBJ whole genome shotgun (WGS) entry which is preliminary data.</text>
</comment>
<dbReference type="Gene3D" id="3.30.160.150">
    <property type="entry name" value="Lipoprotein like domain"/>
    <property type="match status" value="1"/>
</dbReference>
<dbReference type="EMBL" id="JBHRSZ010000006">
    <property type="protein sequence ID" value="MFC3152139.1"/>
    <property type="molecule type" value="Genomic_DNA"/>
</dbReference>
<keyword evidence="7" id="KW-1185">Reference proteome</keyword>
<name>A0ABV7HHD2_9GAMM</name>
<gene>
    <name evidence="6" type="ORF">ACFOEK_13955</name>
</gene>
<accession>A0ABV7HHD2</accession>
<sequence>MTLSNHFKVLFVLACTLLISSCGWQLRGYHNATLNITSIALDTEQINNPMFIKVFKDTLASEYKISINSESAVKAKITRVSERRRVSSKDRDGDTSEFEHTITLSVTTELEEKAEPLSQNFISIGRQSYDEDNLLSSDMQERATKMAAYQELTRQYASYLSRQLLDTQASK</sequence>
<evidence type="ECO:0000256" key="5">
    <source>
        <dbReference type="ARBA" id="ARBA00023288"/>
    </source>
</evidence>
<keyword evidence="5" id="KW-0449">Lipoprotein</keyword>
<dbReference type="Proteomes" id="UP001595476">
    <property type="component" value="Unassembled WGS sequence"/>
</dbReference>
<evidence type="ECO:0000313" key="6">
    <source>
        <dbReference type="EMBL" id="MFC3152139.1"/>
    </source>
</evidence>
<proteinExistence type="predicted"/>
<dbReference type="PANTHER" id="PTHR38098:SF1">
    <property type="entry name" value="LPS-ASSEMBLY LIPOPROTEIN LPTE"/>
    <property type="match status" value="1"/>
</dbReference>
<evidence type="ECO:0000256" key="4">
    <source>
        <dbReference type="ARBA" id="ARBA00023237"/>
    </source>
</evidence>